<evidence type="ECO:0000256" key="2">
    <source>
        <dbReference type="ARBA" id="ARBA00022475"/>
    </source>
</evidence>
<dbReference type="InterPro" id="IPR018513">
    <property type="entry name" value="Cell_synthase_bac"/>
</dbReference>
<keyword evidence="4 8" id="KW-1133">Transmembrane helix</keyword>
<evidence type="ECO:0000256" key="5">
    <source>
        <dbReference type="ARBA" id="ARBA00023136"/>
    </source>
</evidence>
<protein>
    <submittedName>
        <fullName evidence="9">Bacterial cellulose synthase subunit</fullName>
    </submittedName>
</protein>
<evidence type="ECO:0000313" key="9">
    <source>
        <dbReference type="EMBL" id="MVB09929.1"/>
    </source>
</evidence>
<gene>
    <name evidence="9" type="ORF">CAFE_05990</name>
</gene>
<feature type="transmembrane region" description="Helical" evidence="8">
    <location>
        <begin position="722"/>
        <end position="742"/>
    </location>
</feature>
<comment type="subcellular location">
    <subcellularLocation>
        <location evidence="1">Cell membrane</location>
        <topology evidence="1">Single-pass membrane protein</topology>
    </subcellularLocation>
</comment>
<keyword evidence="10" id="KW-1185">Reference proteome</keyword>
<dbReference type="RefSeq" id="WP_156989739.1">
    <property type="nucleotide sequence ID" value="NZ_VWXL01000014.1"/>
</dbReference>
<reference evidence="9 10" key="1">
    <citation type="submission" date="2019-09" db="EMBL/GenBank/DDBJ databases">
        <title>Genome sequence of Clostridium sp. EA1.</title>
        <authorList>
            <person name="Poehlein A."/>
            <person name="Bengelsdorf F.R."/>
            <person name="Daniel R."/>
        </authorList>
    </citation>
    <scope>NUCLEOTIDE SEQUENCE [LARGE SCALE GENOMIC DNA]</scope>
    <source>
        <strain evidence="9 10">EA1</strain>
    </source>
</reference>
<evidence type="ECO:0000313" key="10">
    <source>
        <dbReference type="Proteomes" id="UP000469440"/>
    </source>
</evidence>
<dbReference type="PANTHER" id="PTHR39083">
    <property type="entry name" value="CYCLIC DI-GMP-BINDING PROTEIN"/>
    <property type="match status" value="1"/>
</dbReference>
<feature type="coiled-coil region" evidence="6">
    <location>
        <begin position="49"/>
        <end position="76"/>
    </location>
</feature>
<keyword evidence="2" id="KW-1003">Cell membrane</keyword>
<keyword evidence="3 8" id="KW-0812">Transmembrane</keyword>
<name>A0A6N8HW74_9FIRM</name>
<dbReference type="Gene3D" id="2.60.120.260">
    <property type="entry name" value="Galactose-binding domain-like"/>
    <property type="match status" value="2"/>
</dbReference>
<dbReference type="PANTHER" id="PTHR39083:SF1">
    <property type="entry name" value="CYCLIC DI-GMP-BINDING PROTEIN"/>
    <property type="match status" value="1"/>
</dbReference>
<comment type="caution">
    <text evidence="9">The sequence shown here is derived from an EMBL/GenBank/DDBJ whole genome shotgun (WGS) entry which is preliminary data.</text>
</comment>
<sequence length="821" mass="89930">MHKVKKPYPAQLLVILSLLVSLLYTELPVTCFAAGAGQTTSSAALNETQRQQKEEGDRLTAEADAAKQKADELVLEGKLNRLNSDSADIQLFSQTVHLSMPRNTASYTFRIPNGTVLQDGCYLNLDLHISSTLLENRSSITIAVNGTNLDTKWILSVVKNQASWWKIPVPVSLLKTDGSYNTLTITTAQRSIEGDCADIDNPSNWVRFDPDSFLHLAIARYAEPNLGNLYSYYYDNLDDGFSLKNEFVLPSNPKTTDITYMLKAASAIGSSSRWKNLLDFKVSKSEPADPNIKNKIYLGILQNWSGNANLTLPGALAENEGFLSVKGENALITGRDEAGLKKAVDFFSAPAYLNQIGGKSLTVKSAVSDISAGIKPNNSGYYTFQDFGYDDVNLAGAFHQTTTMNFTQPSDVSSGAASYVNIKFRHSKALMPDSSLLSVYINDTACGSVKLNSSNADSGNIKVRIPAEALKQETISVKIDVYNYLGKIDCSKDWYDTAWTVINKDSELYFEPGSAGVTPTLLNFPSFPTFSADNTADVMVSMPDDSSPDNLTVMSLLSVRVGQKTGQTFDYSLCSSAAKITEEDKKKNMIFIGSNDKVSLPEEVSAALGVVPAQDGAFHIANGLTLTAETLQNKIVFQVIRSPWNFYKKIYVITYDKGMEKNLQDFLSDSSRINKLSDELSVVDAQNHVTGYTIGAGAGESQKKVPLSWERIKYLIEKYTGIPVWAAGLILVLILLCLYLLIQAKRNKKRFEQNAEKIRLSMEGNSRAAEEPDESDFGASYGGPDQDSREDGAAAELPSAAETPESPIKKNGPAHFKDDHR</sequence>
<evidence type="ECO:0000256" key="4">
    <source>
        <dbReference type="ARBA" id="ARBA00022989"/>
    </source>
</evidence>
<accession>A0A6N8HW74</accession>
<dbReference type="Pfam" id="PF03170">
    <property type="entry name" value="BcsB"/>
    <property type="match status" value="1"/>
</dbReference>
<dbReference type="AlphaFoldDB" id="A0A6N8HW74"/>
<dbReference type="Proteomes" id="UP000469440">
    <property type="component" value="Unassembled WGS sequence"/>
</dbReference>
<keyword evidence="5 8" id="KW-0472">Membrane</keyword>
<keyword evidence="6" id="KW-0175">Coiled coil</keyword>
<feature type="region of interest" description="Disordered" evidence="7">
    <location>
        <begin position="762"/>
        <end position="821"/>
    </location>
</feature>
<evidence type="ECO:0000256" key="7">
    <source>
        <dbReference type="SAM" id="MobiDB-lite"/>
    </source>
</evidence>
<evidence type="ECO:0000256" key="3">
    <source>
        <dbReference type="ARBA" id="ARBA00022692"/>
    </source>
</evidence>
<evidence type="ECO:0000256" key="8">
    <source>
        <dbReference type="SAM" id="Phobius"/>
    </source>
</evidence>
<dbReference type="EMBL" id="VWXL01000014">
    <property type="protein sequence ID" value="MVB09929.1"/>
    <property type="molecule type" value="Genomic_DNA"/>
</dbReference>
<dbReference type="GO" id="GO:0005886">
    <property type="term" value="C:plasma membrane"/>
    <property type="evidence" value="ECO:0007669"/>
    <property type="project" value="UniProtKB-SubCell"/>
</dbReference>
<organism evidence="9 10">
    <name type="scientific">Caproicibacter fermentans</name>
    <dbReference type="NCBI Taxonomy" id="2576756"/>
    <lineage>
        <taxon>Bacteria</taxon>
        <taxon>Bacillati</taxon>
        <taxon>Bacillota</taxon>
        <taxon>Clostridia</taxon>
        <taxon>Eubacteriales</taxon>
        <taxon>Acutalibacteraceae</taxon>
        <taxon>Caproicibacter</taxon>
    </lineage>
</organism>
<proteinExistence type="predicted"/>
<evidence type="ECO:0000256" key="1">
    <source>
        <dbReference type="ARBA" id="ARBA00004162"/>
    </source>
</evidence>
<dbReference type="GO" id="GO:0006011">
    <property type="term" value="P:UDP-alpha-D-glucose metabolic process"/>
    <property type="evidence" value="ECO:0007669"/>
    <property type="project" value="InterPro"/>
</dbReference>
<dbReference type="OrthoDB" id="2655838at2"/>
<evidence type="ECO:0000256" key="6">
    <source>
        <dbReference type="SAM" id="Coils"/>
    </source>
</evidence>